<name>A0A0J9W4L8_FUSO4</name>
<dbReference type="RefSeq" id="XP_018255791.1">
    <property type="nucleotide sequence ID" value="XM_018402409.1"/>
</dbReference>
<evidence type="ECO:0000256" key="1">
    <source>
        <dbReference type="SAM" id="MobiDB-lite"/>
    </source>
</evidence>
<accession>A0A0J9W4L8</accession>
<dbReference type="Proteomes" id="UP000009097">
    <property type="component" value="Unassembled WGS sequence"/>
</dbReference>
<dbReference type="VEuPathDB" id="FungiDB:FOXG_22028"/>
<reference evidence="2" key="2">
    <citation type="journal article" date="2010" name="Nature">
        <title>Comparative genomics reveals mobile pathogenicity chromosomes in Fusarium.</title>
        <authorList>
            <person name="Ma L.J."/>
            <person name="van der Does H.C."/>
            <person name="Borkovich K.A."/>
            <person name="Coleman J.J."/>
            <person name="Daboussi M.J."/>
            <person name="Di Pietro A."/>
            <person name="Dufresne M."/>
            <person name="Freitag M."/>
            <person name="Grabherr M."/>
            <person name="Henrissat B."/>
            <person name="Houterman P.M."/>
            <person name="Kang S."/>
            <person name="Shim W.B."/>
            <person name="Woloshuk C."/>
            <person name="Xie X."/>
            <person name="Xu J.R."/>
            <person name="Antoniw J."/>
            <person name="Baker S.E."/>
            <person name="Bluhm B.H."/>
            <person name="Breakspear A."/>
            <person name="Brown D.W."/>
            <person name="Butchko R.A."/>
            <person name="Chapman S."/>
            <person name="Coulson R."/>
            <person name="Coutinho P.M."/>
            <person name="Danchin E.G."/>
            <person name="Diener A."/>
            <person name="Gale L.R."/>
            <person name="Gardiner D.M."/>
            <person name="Goff S."/>
            <person name="Hammond-Kosack K.E."/>
            <person name="Hilburn K."/>
            <person name="Hua-Van A."/>
            <person name="Jonkers W."/>
            <person name="Kazan K."/>
            <person name="Kodira C.D."/>
            <person name="Koehrsen M."/>
            <person name="Kumar L."/>
            <person name="Lee Y.H."/>
            <person name="Li L."/>
            <person name="Manners J.M."/>
            <person name="Miranda-Saavedra D."/>
            <person name="Mukherjee M."/>
            <person name="Park G."/>
            <person name="Park J."/>
            <person name="Park S.Y."/>
            <person name="Proctor R.H."/>
            <person name="Regev A."/>
            <person name="Ruiz-Roldan M.C."/>
            <person name="Sain D."/>
            <person name="Sakthikumar S."/>
            <person name="Sykes S."/>
            <person name="Schwartz D.C."/>
            <person name="Turgeon B.G."/>
            <person name="Wapinski I."/>
            <person name="Yoder O."/>
            <person name="Young S."/>
            <person name="Zeng Q."/>
            <person name="Zhou S."/>
            <person name="Galagan J."/>
            <person name="Cuomo C.A."/>
            <person name="Kistler H.C."/>
            <person name="Rep M."/>
        </authorList>
    </citation>
    <scope>NUCLEOTIDE SEQUENCE [LARGE SCALE GENOMIC DNA]</scope>
    <source>
        <strain evidence="2">4287</strain>
    </source>
</reference>
<feature type="compositionally biased region" description="Polar residues" evidence="1">
    <location>
        <begin position="18"/>
        <end position="28"/>
    </location>
</feature>
<evidence type="ECO:0000313" key="3">
    <source>
        <dbReference type="Proteomes" id="UP000009097"/>
    </source>
</evidence>
<feature type="compositionally biased region" description="Polar residues" evidence="1">
    <location>
        <begin position="726"/>
        <end position="740"/>
    </location>
</feature>
<feature type="region of interest" description="Disordered" evidence="1">
    <location>
        <begin position="699"/>
        <end position="742"/>
    </location>
</feature>
<proteinExistence type="predicted"/>
<feature type="compositionally biased region" description="Low complexity" evidence="1">
    <location>
        <begin position="712"/>
        <end position="723"/>
    </location>
</feature>
<dbReference type="OrthoDB" id="4995857at2759"/>
<protein>
    <submittedName>
        <fullName evidence="2">Uncharacterized protein</fullName>
    </submittedName>
</protein>
<dbReference type="GeneID" id="28962734"/>
<gene>
    <name evidence="2" type="ORF">FOXG_22028</name>
</gene>
<reference evidence="2" key="1">
    <citation type="submission" date="2007-04" db="EMBL/GenBank/DDBJ databases">
        <authorList>
            <consortium name="The Broad Institute Genome Sequencing Platform"/>
            <person name="Birren B."/>
            <person name="Lander E."/>
            <person name="Galagan J."/>
            <person name="Nusbaum C."/>
            <person name="Devon K."/>
            <person name="Ma L.-J."/>
            <person name="Jaffe D."/>
            <person name="Butler J."/>
            <person name="Alvarez P."/>
            <person name="Gnerre S."/>
            <person name="Grabherr M."/>
            <person name="Kleber M."/>
            <person name="Mauceli E."/>
            <person name="Brockman W."/>
            <person name="MacCallum I.A."/>
            <person name="Young S."/>
            <person name="LaButti K."/>
            <person name="DeCaprio D."/>
            <person name="Crawford M."/>
            <person name="Koehrsen M."/>
            <person name="Engels R."/>
            <person name="Montgomery P."/>
            <person name="Pearson M."/>
            <person name="Howarth C."/>
            <person name="Larson L."/>
            <person name="White J."/>
            <person name="O'Leary S."/>
            <person name="Kodira C."/>
            <person name="Zeng Q."/>
            <person name="Yandava C."/>
            <person name="Alvarado L."/>
            <person name="Kistler C."/>
            <person name="Shim W.-B."/>
            <person name="Kang S."/>
            <person name="Woloshuk C."/>
        </authorList>
    </citation>
    <scope>NUCLEOTIDE SEQUENCE</scope>
    <source>
        <strain evidence="2">4287</strain>
    </source>
</reference>
<dbReference type="AlphaFoldDB" id="A0A0J9W4L8"/>
<dbReference type="EMBL" id="DS231723">
    <property type="protein sequence ID" value="KNB17746.1"/>
    <property type="molecule type" value="Genomic_DNA"/>
</dbReference>
<dbReference type="KEGG" id="fox:FOXG_22028"/>
<sequence length="902" mass="103700">MPRTRSSMKVVLGEDQPSEITINKTSNEPSRKRKAPDETDPEPNKWKYKTNCLRCSWRGIRADRLNAHIDKCRNRPAKCKCETWYTNRYDARFDSCFETATGNDLTEGEWCDLEIQTVKLLYIWDGAPENSLFLFPGRSAKDLRRMSETRWTRCLICNYAATGKRKKCSNCHSGQSFVCGICAKSTSHVLCGTKEELIDTHNRCAVDDYFKTCFRYMPESALEKLMFQWNLGHPNVSYAELKPNFDQHEQNVEAAVSILKTPHARQSFLSECRNNRSLTPAWSELLKDLEQLANRNTQSLSSPQDERYLSVNHFIFDRKTFKIKAEEDPKFPSIKVLQGGHSCGFEEAISKLFSVSLGYVSLGYVSLGEHSRKQMKLTMAPRKPGDWAQERLFCKPCRFVASSKDYFVSHNISSHPEKKNPELYDCLICGKGLNINSRQHKCGVSSREIRFGTRDLFMVYWLKFMEVKVDKLRDLLSVWDDLRSPVCSEFRKYLSSRLAIKNPTKPDLIYPLCVLLRRAIRSQEKKENPCLVLQNLIGRTKVSKRTLNILNFIFDVALREQTFLNETRKIHGMQEELEAPKVVGEFGVDILRSLESRYHPEWEQSTEAYGYHRFRSSPMGTAEREAIHVQNQSHEEGTSFNPVDILSGEDTDSVNGIEAPIDGEDAMSSVIAPRNEVGQAESESWFSRGFYLGRESSQAEGNIDDEHDGNNNDENNNYNNGDGSEQRLSNPESSSDQNNGYIDGLKEEHRYYRFINDIDLEAPIEKLKELEKGLTERHLEDLNRHHFDDIDLNLRNLISLKGALKALLETREAVEKSIPKDFSLEWSDQMVDGIDLKTPTEQLKKLKESMDEKQCEDVRCGRYNNLALNAGKLTRFARAMERFVPASERVQEVLATWQNHTG</sequence>
<organism evidence="2 3">
    <name type="scientific">Fusarium oxysporum f. sp. lycopersici (strain 4287 / CBS 123668 / FGSC 9935 / NRRL 34936)</name>
    <name type="common">Fusarium vascular wilt of tomato</name>
    <dbReference type="NCBI Taxonomy" id="426428"/>
    <lineage>
        <taxon>Eukaryota</taxon>
        <taxon>Fungi</taxon>
        <taxon>Dikarya</taxon>
        <taxon>Ascomycota</taxon>
        <taxon>Pezizomycotina</taxon>
        <taxon>Sordariomycetes</taxon>
        <taxon>Hypocreomycetidae</taxon>
        <taxon>Hypocreales</taxon>
        <taxon>Nectriaceae</taxon>
        <taxon>Fusarium</taxon>
        <taxon>Fusarium oxysporum species complex</taxon>
    </lineage>
</organism>
<feature type="region of interest" description="Disordered" evidence="1">
    <location>
        <begin position="1"/>
        <end position="43"/>
    </location>
</feature>
<evidence type="ECO:0000313" key="2">
    <source>
        <dbReference type="EMBL" id="KNB17746.1"/>
    </source>
</evidence>